<sequence length="202" mass="20977">MALFSLPLSLPCLRTPLAIPTKNETSISSPQTLVPDQKLVISGGLKLSGHAQISGSKNSALAVLAGTLCCSDGPSLIRGLPDLADTRTMAEVLVSLGAKVEEMGGGDLVVDARELSSVEPCEDAIGRIRAGFFVLGPLVARFGEAEVSLPGGCRIGARPIDLYLRGLEALGANVQLRMGKSVFVPQMGEDLLGLISILVSQV</sequence>
<reference evidence="2" key="1">
    <citation type="journal article" date="2022" name="Nat. Commun.">
        <title>Chromosome evolution and the genetic basis of agronomically important traits in greater yam.</title>
        <authorList>
            <person name="Bredeson J.V."/>
            <person name="Lyons J.B."/>
            <person name="Oniyinde I.O."/>
            <person name="Okereke N.R."/>
            <person name="Kolade O."/>
            <person name="Nnabue I."/>
            <person name="Nwadili C.O."/>
            <person name="Hribova E."/>
            <person name="Parker M."/>
            <person name="Nwogha J."/>
            <person name="Shu S."/>
            <person name="Carlson J."/>
            <person name="Kariba R."/>
            <person name="Muthemba S."/>
            <person name="Knop K."/>
            <person name="Barton G.J."/>
            <person name="Sherwood A.V."/>
            <person name="Lopez-Montes A."/>
            <person name="Asiedu R."/>
            <person name="Jamnadass R."/>
            <person name="Muchugi A."/>
            <person name="Goodstein D."/>
            <person name="Egesi C.N."/>
            <person name="Featherston J."/>
            <person name="Asfaw A."/>
            <person name="Simpson G.G."/>
            <person name="Dolezel J."/>
            <person name="Hendre P.S."/>
            <person name="Van Deynze A."/>
            <person name="Kumar P.L."/>
            <person name="Obidiegwu J.E."/>
            <person name="Bhattacharjee R."/>
            <person name="Rokhsar D.S."/>
        </authorList>
    </citation>
    <scope>NUCLEOTIDE SEQUENCE [LARGE SCALE GENOMIC DNA]</scope>
    <source>
        <strain evidence="2">cv. TDa95/00328</strain>
    </source>
</reference>
<proteinExistence type="predicted"/>
<dbReference type="EMBL" id="CM037030">
    <property type="protein sequence ID" value="KAH7651802.1"/>
    <property type="molecule type" value="Genomic_DNA"/>
</dbReference>
<evidence type="ECO:0000313" key="1">
    <source>
        <dbReference type="EMBL" id="KAH7651802.1"/>
    </source>
</evidence>
<accession>A0ACB7TVB1</accession>
<keyword evidence="2" id="KW-1185">Reference proteome</keyword>
<comment type="caution">
    <text evidence="1">The sequence shown here is derived from an EMBL/GenBank/DDBJ whole genome shotgun (WGS) entry which is preliminary data.</text>
</comment>
<dbReference type="EC" id="2.5.1.7" evidence="1"/>
<dbReference type="Proteomes" id="UP000827976">
    <property type="component" value="Chromosome 20"/>
</dbReference>
<organism evidence="1 2">
    <name type="scientific">Dioscorea alata</name>
    <name type="common">Purple yam</name>
    <dbReference type="NCBI Taxonomy" id="55571"/>
    <lineage>
        <taxon>Eukaryota</taxon>
        <taxon>Viridiplantae</taxon>
        <taxon>Streptophyta</taxon>
        <taxon>Embryophyta</taxon>
        <taxon>Tracheophyta</taxon>
        <taxon>Spermatophyta</taxon>
        <taxon>Magnoliopsida</taxon>
        <taxon>Liliopsida</taxon>
        <taxon>Dioscoreales</taxon>
        <taxon>Dioscoreaceae</taxon>
        <taxon>Dioscorea</taxon>
    </lineage>
</organism>
<protein>
    <submittedName>
        <fullName evidence="1">UDP-N-acetylglucosamine 1-carboxyvinyltransferase protein</fullName>
        <ecNumber evidence="1">2.5.1.7</ecNumber>
    </submittedName>
</protein>
<keyword evidence="1" id="KW-0808">Transferase</keyword>
<evidence type="ECO:0000313" key="2">
    <source>
        <dbReference type="Proteomes" id="UP000827976"/>
    </source>
</evidence>
<name>A0ACB7TVB1_DIOAL</name>
<gene>
    <name evidence="1" type="ORF">IHE45_20G081500</name>
</gene>